<keyword evidence="4 8" id="KW-1003">Cell membrane</keyword>
<feature type="transmembrane region" description="Helical" evidence="8">
    <location>
        <begin position="135"/>
        <end position="156"/>
    </location>
</feature>
<name>A0A370KPP4_9HYPH</name>
<feature type="transmembrane region" description="Helical" evidence="8">
    <location>
        <begin position="195"/>
        <end position="218"/>
    </location>
</feature>
<keyword evidence="6 8" id="KW-1133">Transmembrane helix</keyword>
<protein>
    <recommendedName>
        <fullName evidence="8">Probable membrane transporter protein</fullName>
    </recommendedName>
</protein>
<organism evidence="9 10">
    <name type="scientific">Rhizobium grahamii</name>
    <dbReference type="NCBI Taxonomy" id="1120045"/>
    <lineage>
        <taxon>Bacteria</taxon>
        <taxon>Pseudomonadati</taxon>
        <taxon>Pseudomonadota</taxon>
        <taxon>Alphaproteobacteria</taxon>
        <taxon>Hyphomicrobiales</taxon>
        <taxon>Rhizobiaceae</taxon>
        <taxon>Rhizobium/Agrobacterium group</taxon>
        <taxon>Rhizobium</taxon>
    </lineage>
</organism>
<proteinExistence type="inferred from homology"/>
<keyword evidence="3" id="KW-0813">Transport</keyword>
<dbReference type="EMBL" id="NAAC01000016">
    <property type="protein sequence ID" value="RDJ10489.1"/>
    <property type="molecule type" value="Genomic_DNA"/>
</dbReference>
<dbReference type="InterPro" id="IPR052017">
    <property type="entry name" value="TSUP"/>
</dbReference>
<dbReference type="RefSeq" id="WP_114713642.1">
    <property type="nucleotide sequence ID" value="NZ_KZ857259.1"/>
</dbReference>
<feature type="transmembrane region" description="Helical" evidence="8">
    <location>
        <begin position="168"/>
        <end position="189"/>
    </location>
</feature>
<keyword evidence="5 8" id="KW-0812">Transmembrane</keyword>
<dbReference type="OrthoDB" id="9800873at2"/>
<dbReference type="GO" id="GO:0005886">
    <property type="term" value="C:plasma membrane"/>
    <property type="evidence" value="ECO:0007669"/>
    <property type="project" value="UniProtKB-SubCell"/>
</dbReference>
<feature type="transmembrane region" description="Helical" evidence="8">
    <location>
        <begin position="102"/>
        <end position="123"/>
    </location>
</feature>
<dbReference type="Pfam" id="PF01925">
    <property type="entry name" value="TauE"/>
    <property type="match status" value="1"/>
</dbReference>
<evidence type="ECO:0000256" key="8">
    <source>
        <dbReference type="RuleBase" id="RU363041"/>
    </source>
</evidence>
<keyword evidence="7 8" id="KW-0472">Membrane</keyword>
<evidence type="ECO:0000256" key="1">
    <source>
        <dbReference type="ARBA" id="ARBA00004651"/>
    </source>
</evidence>
<evidence type="ECO:0000313" key="9">
    <source>
        <dbReference type="EMBL" id="RDJ10489.1"/>
    </source>
</evidence>
<evidence type="ECO:0000256" key="2">
    <source>
        <dbReference type="ARBA" id="ARBA00009142"/>
    </source>
</evidence>
<reference evidence="9 10" key="1">
    <citation type="submission" date="2017-03" db="EMBL/GenBank/DDBJ databases">
        <title>Genome analysis of Rhizobial strains effectives or ineffectives for nitrogen fixation isolated from bean seeds.</title>
        <authorList>
            <person name="Peralta H."/>
            <person name="Aguilar-Vera A."/>
            <person name="Mora Y."/>
            <person name="Vargas-Lagunas C."/>
            <person name="Girard L."/>
            <person name="Mora J."/>
        </authorList>
    </citation>
    <scope>NUCLEOTIDE SEQUENCE [LARGE SCALE GENOMIC DNA]</scope>
    <source>
        <strain evidence="9 10">CCGM3</strain>
    </source>
</reference>
<evidence type="ECO:0000256" key="6">
    <source>
        <dbReference type="ARBA" id="ARBA00022989"/>
    </source>
</evidence>
<comment type="caution">
    <text evidence="9">The sequence shown here is derived from an EMBL/GenBank/DDBJ whole genome shotgun (WGS) entry which is preliminary data.</text>
</comment>
<accession>A0A370KPP4</accession>
<feature type="transmembrane region" description="Helical" evidence="8">
    <location>
        <begin position="36"/>
        <end position="63"/>
    </location>
</feature>
<comment type="similarity">
    <text evidence="2 8">Belongs to the 4-toluene sulfonate uptake permease (TSUP) (TC 2.A.102) family.</text>
</comment>
<dbReference type="PANTHER" id="PTHR30269:SF32">
    <property type="entry name" value="MEMBRANE TRANSPORTER PROTEIN-RELATED"/>
    <property type="match status" value="1"/>
</dbReference>
<feature type="transmembrane region" description="Helical" evidence="8">
    <location>
        <begin position="75"/>
        <end position="95"/>
    </location>
</feature>
<evidence type="ECO:0000256" key="5">
    <source>
        <dbReference type="ARBA" id="ARBA00022692"/>
    </source>
</evidence>
<gene>
    <name evidence="9" type="ORF">B5K06_15740</name>
</gene>
<dbReference type="Proteomes" id="UP000254939">
    <property type="component" value="Unassembled WGS sequence"/>
</dbReference>
<dbReference type="InterPro" id="IPR002781">
    <property type="entry name" value="TM_pro_TauE-like"/>
</dbReference>
<sequence>METTLASLPLVIVIFLVAGVVKGITGMGLPTVAMGLLGALVSPLAAAALLVVLSLITNIWQLAAGPNVFPVTRRLWPMMAAIAVATTAGSAFITGGHSNGPTAALGAVLMLYAIYTLVAQPLSIPAWQERWLSPAIGLVTGLVTGATGVFVVPAVPYLQSLNLSRDDLIQALGLSFTVSTIALACGLAWHGEYPGSAVMTSAIAVIPALVGVIAGQAIRARINPAMFRTAFLTGLFLLGLEMFLRSLL</sequence>
<evidence type="ECO:0000256" key="4">
    <source>
        <dbReference type="ARBA" id="ARBA00022475"/>
    </source>
</evidence>
<dbReference type="AlphaFoldDB" id="A0A370KPP4"/>
<dbReference type="PANTHER" id="PTHR30269">
    <property type="entry name" value="TRANSMEMBRANE PROTEIN YFCA"/>
    <property type="match status" value="1"/>
</dbReference>
<feature type="transmembrane region" description="Helical" evidence="8">
    <location>
        <begin position="225"/>
        <end position="244"/>
    </location>
</feature>
<evidence type="ECO:0000256" key="3">
    <source>
        <dbReference type="ARBA" id="ARBA00022448"/>
    </source>
</evidence>
<feature type="transmembrane region" description="Helical" evidence="8">
    <location>
        <begin position="6"/>
        <end position="24"/>
    </location>
</feature>
<evidence type="ECO:0000313" key="10">
    <source>
        <dbReference type="Proteomes" id="UP000254939"/>
    </source>
</evidence>
<evidence type="ECO:0000256" key="7">
    <source>
        <dbReference type="ARBA" id="ARBA00023136"/>
    </source>
</evidence>
<comment type="subcellular location">
    <subcellularLocation>
        <location evidence="1 8">Cell membrane</location>
        <topology evidence="1 8">Multi-pass membrane protein</topology>
    </subcellularLocation>
</comment>